<proteinExistence type="predicted"/>
<accession>A0A5B7GB98</accession>
<reference evidence="1 2" key="1">
    <citation type="submission" date="2019-05" db="EMBL/GenBank/DDBJ databases">
        <title>Another draft genome of Portunus trituberculatus and its Hox gene families provides insights of decapod evolution.</title>
        <authorList>
            <person name="Jeong J.-H."/>
            <person name="Song I."/>
            <person name="Kim S."/>
            <person name="Choi T."/>
            <person name="Kim D."/>
            <person name="Ryu S."/>
            <person name="Kim W."/>
        </authorList>
    </citation>
    <scope>NUCLEOTIDE SEQUENCE [LARGE SCALE GENOMIC DNA]</scope>
    <source>
        <tissue evidence="1">Muscle</tissue>
    </source>
</reference>
<comment type="caution">
    <text evidence="1">The sequence shown here is derived from an EMBL/GenBank/DDBJ whole genome shotgun (WGS) entry which is preliminary data.</text>
</comment>
<name>A0A5B7GB98_PORTR</name>
<organism evidence="1 2">
    <name type="scientific">Portunus trituberculatus</name>
    <name type="common">Swimming crab</name>
    <name type="synonym">Neptunus trituberculatus</name>
    <dbReference type="NCBI Taxonomy" id="210409"/>
    <lineage>
        <taxon>Eukaryota</taxon>
        <taxon>Metazoa</taxon>
        <taxon>Ecdysozoa</taxon>
        <taxon>Arthropoda</taxon>
        <taxon>Crustacea</taxon>
        <taxon>Multicrustacea</taxon>
        <taxon>Malacostraca</taxon>
        <taxon>Eumalacostraca</taxon>
        <taxon>Eucarida</taxon>
        <taxon>Decapoda</taxon>
        <taxon>Pleocyemata</taxon>
        <taxon>Brachyura</taxon>
        <taxon>Eubrachyura</taxon>
        <taxon>Portunoidea</taxon>
        <taxon>Portunidae</taxon>
        <taxon>Portuninae</taxon>
        <taxon>Portunus</taxon>
    </lineage>
</organism>
<gene>
    <name evidence="1" type="ORF">E2C01_051319</name>
</gene>
<evidence type="ECO:0000313" key="1">
    <source>
        <dbReference type="EMBL" id="MPC57341.1"/>
    </source>
</evidence>
<dbReference type="EMBL" id="VSRR010014704">
    <property type="protein sequence ID" value="MPC57341.1"/>
    <property type="molecule type" value="Genomic_DNA"/>
</dbReference>
<dbReference type="Proteomes" id="UP000324222">
    <property type="component" value="Unassembled WGS sequence"/>
</dbReference>
<sequence>MDSPWVLPMWRSLLRQPHCPNFHGSPKKLHLHMLRLSSVSSERKGFHARLLSSCLDQSGSPPPQFTGRNGGSFVVWILALPL</sequence>
<protein>
    <submittedName>
        <fullName evidence="1">Uncharacterized protein</fullName>
    </submittedName>
</protein>
<evidence type="ECO:0000313" key="2">
    <source>
        <dbReference type="Proteomes" id="UP000324222"/>
    </source>
</evidence>
<keyword evidence="2" id="KW-1185">Reference proteome</keyword>
<dbReference type="AlphaFoldDB" id="A0A5B7GB98"/>